<keyword evidence="14 16" id="KW-0472">Membrane</keyword>
<evidence type="ECO:0000259" key="17">
    <source>
        <dbReference type="Pfam" id="PF00361"/>
    </source>
</evidence>
<evidence type="ECO:0000256" key="4">
    <source>
        <dbReference type="ARBA" id="ARBA00021006"/>
    </source>
</evidence>
<feature type="transmembrane region" description="Helical" evidence="16">
    <location>
        <begin position="299"/>
        <end position="321"/>
    </location>
</feature>
<keyword evidence="12 16" id="KW-0830">Ubiquinone</keyword>
<evidence type="ECO:0000256" key="5">
    <source>
        <dbReference type="ARBA" id="ARBA00022448"/>
    </source>
</evidence>
<evidence type="ECO:0000256" key="13">
    <source>
        <dbReference type="ARBA" id="ARBA00023128"/>
    </source>
</evidence>
<feature type="transmembrane region" description="Helical" evidence="16">
    <location>
        <begin position="107"/>
        <end position="126"/>
    </location>
</feature>
<feature type="transmembrane region" description="Helical" evidence="16">
    <location>
        <begin position="59"/>
        <end position="78"/>
    </location>
</feature>
<evidence type="ECO:0000256" key="14">
    <source>
        <dbReference type="ARBA" id="ARBA00023136"/>
    </source>
</evidence>
<evidence type="ECO:0000256" key="12">
    <source>
        <dbReference type="ARBA" id="ARBA00023075"/>
    </source>
</evidence>
<feature type="transmembrane region" description="Helical" evidence="16">
    <location>
        <begin position="85"/>
        <end position="101"/>
    </location>
</feature>
<dbReference type="GO" id="GO:0008137">
    <property type="term" value="F:NADH dehydrogenase (ubiquinone) activity"/>
    <property type="evidence" value="ECO:0007669"/>
    <property type="project" value="UniProtKB-UniRule"/>
</dbReference>
<keyword evidence="7 16" id="KW-0812">Transmembrane</keyword>
<comment type="similarity">
    <text evidence="2 16">Belongs to the complex I subunit 4 family.</text>
</comment>
<organism evidence="18">
    <name type="scientific">Clavelina lepadiformis</name>
    <name type="common">Light-bulb sea squirt</name>
    <name type="synonym">Ascidia lepadiformis</name>
    <dbReference type="NCBI Taxonomy" id="159417"/>
    <lineage>
        <taxon>Eukaryota</taxon>
        <taxon>Metazoa</taxon>
        <taxon>Chordata</taxon>
        <taxon>Tunicata</taxon>
        <taxon>Ascidiacea</taxon>
        <taxon>Aplousobranchia</taxon>
        <taxon>Clavelinidae</taxon>
        <taxon>Clavelina</taxon>
    </lineage>
</organism>
<dbReference type="Pfam" id="PF00361">
    <property type="entry name" value="Proton_antipo_M"/>
    <property type="match status" value="1"/>
</dbReference>
<dbReference type="PANTHER" id="PTHR43507">
    <property type="entry name" value="NADH-UBIQUINONE OXIDOREDUCTASE CHAIN 4"/>
    <property type="match status" value="1"/>
</dbReference>
<dbReference type="AlphaFoldDB" id="D0Z5R3"/>
<dbReference type="InterPro" id="IPR003918">
    <property type="entry name" value="NADH_UbQ_OxRdtase"/>
</dbReference>
<comment type="catalytic activity">
    <reaction evidence="15 16">
        <text>a ubiquinone + NADH + 5 H(+)(in) = a ubiquinol + NAD(+) + 4 H(+)(out)</text>
        <dbReference type="Rhea" id="RHEA:29091"/>
        <dbReference type="Rhea" id="RHEA-COMP:9565"/>
        <dbReference type="Rhea" id="RHEA-COMP:9566"/>
        <dbReference type="ChEBI" id="CHEBI:15378"/>
        <dbReference type="ChEBI" id="CHEBI:16389"/>
        <dbReference type="ChEBI" id="CHEBI:17976"/>
        <dbReference type="ChEBI" id="CHEBI:57540"/>
        <dbReference type="ChEBI" id="CHEBI:57945"/>
        <dbReference type="EC" id="7.1.1.2"/>
    </reaction>
</comment>
<protein>
    <recommendedName>
        <fullName evidence="4 16">NADH-ubiquinone oxidoreductase chain 4</fullName>
        <ecNumber evidence="3 16">7.1.1.2</ecNumber>
    </recommendedName>
</protein>
<evidence type="ECO:0000256" key="15">
    <source>
        <dbReference type="ARBA" id="ARBA00049551"/>
    </source>
</evidence>
<evidence type="ECO:0000256" key="6">
    <source>
        <dbReference type="ARBA" id="ARBA00022660"/>
    </source>
</evidence>
<feature type="transmembrane region" description="Helical" evidence="16">
    <location>
        <begin position="21"/>
        <end position="39"/>
    </location>
</feature>
<evidence type="ECO:0000256" key="1">
    <source>
        <dbReference type="ARBA" id="ARBA00004225"/>
    </source>
</evidence>
<dbReference type="PRINTS" id="PR01437">
    <property type="entry name" value="NUOXDRDTASE4"/>
</dbReference>
<feature type="transmembrane region" description="Helical" evidence="16">
    <location>
        <begin position="418"/>
        <end position="436"/>
    </location>
</feature>
<keyword evidence="10 16" id="KW-1133">Transmembrane helix</keyword>
<dbReference type="PANTHER" id="PTHR43507:SF20">
    <property type="entry name" value="NADH-UBIQUINONE OXIDOREDUCTASE CHAIN 4"/>
    <property type="match status" value="1"/>
</dbReference>
<name>D0Z5R3_CLALP</name>
<evidence type="ECO:0000313" key="18">
    <source>
        <dbReference type="EMBL" id="CAL24374.2"/>
    </source>
</evidence>
<reference evidence="18" key="1">
    <citation type="journal article" date="2009" name="Mol. Biol. Evol.">
        <title>Hyper-variability of ascidian mitochondrial gene order: exposing the myth of deuterostome organelle genome stability.</title>
        <authorList>
            <person name="Gissi C."/>
            <person name="Pesole G."/>
            <person name="Mastrototaro F."/>
            <person name="Iannelli F."/>
            <person name="Guida V."/>
            <person name="Griggio F."/>
        </authorList>
    </citation>
    <scope>NUCLEOTIDE SEQUENCE</scope>
    <source>
        <tissue evidence="18">Siphon muscle</tissue>
    </source>
</reference>
<feature type="transmembrane region" description="Helical" evidence="16">
    <location>
        <begin position="181"/>
        <end position="204"/>
    </location>
</feature>
<feature type="transmembrane region" description="Helical" evidence="16">
    <location>
        <begin position="373"/>
        <end position="397"/>
    </location>
</feature>
<dbReference type="GO" id="GO:0015990">
    <property type="term" value="P:electron transport coupled proton transport"/>
    <property type="evidence" value="ECO:0007669"/>
    <property type="project" value="TreeGrafter"/>
</dbReference>
<evidence type="ECO:0000256" key="16">
    <source>
        <dbReference type="RuleBase" id="RU003297"/>
    </source>
</evidence>
<gene>
    <name evidence="18" type="primary">nad4</name>
</gene>
<dbReference type="EC" id="7.1.1.2" evidence="3 16"/>
<keyword evidence="11 16" id="KW-0520">NAD</keyword>
<evidence type="ECO:0000256" key="8">
    <source>
        <dbReference type="ARBA" id="ARBA00022967"/>
    </source>
</evidence>
<feature type="domain" description="NADH:quinone oxidoreductase/Mrp antiporter transmembrane" evidence="17">
    <location>
        <begin position="102"/>
        <end position="384"/>
    </location>
</feature>
<evidence type="ECO:0000256" key="3">
    <source>
        <dbReference type="ARBA" id="ARBA00012944"/>
    </source>
</evidence>
<comment type="subcellular location">
    <subcellularLocation>
        <location evidence="1 16">Mitochondrion membrane</location>
        <topology evidence="1 16">Multi-pass membrane protein</topology>
    </subcellularLocation>
</comment>
<feature type="transmembrane region" description="Helical" evidence="16">
    <location>
        <begin position="138"/>
        <end position="161"/>
    </location>
</feature>
<sequence length="440" mass="50845">MLFISLGLFSLFGLGKNKYMWVFFYSFLFCLYYMKFLFSTGSNLFSGQFMSLHFDTTCFFLFYLTVWVCLFSFLPMMYSEKNTSFIFFIMITTILLLLFSTNNMYVFFILFELSLVPIIIIITSWGSYKERIFSAYYFLLYTMITAVPFLIVMAVITFFGFSGYLFGFLKSTMIGGYNIPWYMMLAIALSFMSKLPVYGLHIWLPKAHVDAPVGGSMILAGVLLKLGGYGFLRVIFIINFMPIAFFLVFLGVIGYLVTAIICLRQVDMKILVAYSSVNHMSLSFSGIFSYFFFGFKGSYYMFFGHGIVSPMMFFFVHFLVFRSLTRLIHGNKGFFSIYSIFMFLMFFFFVINLGVPPFMNFFGEFGVVSSLAFFNNFTIVLILYGFMMSGVYVYNFFTTISQGKPNWGLFSKKGNMNEMLLCAFSFIGIVLSSFFLDILL</sequence>
<keyword evidence="5 16" id="KW-0813">Transport</keyword>
<accession>D0Z5R3</accession>
<comment type="function">
    <text evidence="16">Core subunit of the mitochondrial membrane respiratory chain NADH dehydrogenase (Complex I) which catalyzes electron transfer from NADH through the respiratory chain, using ubiquinone as an electron acceptor. Essential for the catalytic activity and assembly of complex I.</text>
</comment>
<keyword evidence="13 16" id="KW-0496">Mitochondrion</keyword>
<evidence type="ECO:0000256" key="10">
    <source>
        <dbReference type="ARBA" id="ARBA00022989"/>
    </source>
</evidence>
<feature type="transmembrane region" description="Helical" evidence="16">
    <location>
        <begin position="216"/>
        <end position="238"/>
    </location>
</feature>
<proteinExistence type="inferred from homology"/>
<feature type="transmembrane region" description="Helical" evidence="16">
    <location>
        <begin position="333"/>
        <end position="353"/>
    </location>
</feature>
<feature type="transmembrane region" description="Helical" evidence="16">
    <location>
        <begin position="244"/>
        <end position="263"/>
    </location>
</feature>
<dbReference type="GO" id="GO:0048039">
    <property type="term" value="F:ubiquinone binding"/>
    <property type="evidence" value="ECO:0007669"/>
    <property type="project" value="TreeGrafter"/>
</dbReference>
<evidence type="ECO:0000256" key="9">
    <source>
        <dbReference type="ARBA" id="ARBA00022982"/>
    </source>
</evidence>
<feature type="transmembrane region" description="Helical" evidence="16">
    <location>
        <begin position="270"/>
        <end position="293"/>
    </location>
</feature>
<evidence type="ECO:0000256" key="2">
    <source>
        <dbReference type="ARBA" id="ARBA00009025"/>
    </source>
</evidence>
<evidence type="ECO:0000256" key="7">
    <source>
        <dbReference type="ARBA" id="ARBA00022692"/>
    </source>
</evidence>
<keyword evidence="6 16" id="KW-0679">Respiratory chain</keyword>
<dbReference type="InterPro" id="IPR001750">
    <property type="entry name" value="ND/Mrp_TM"/>
</dbReference>
<evidence type="ECO:0000256" key="11">
    <source>
        <dbReference type="ARBA" id="ARBA00023027"/>
    </source>
</evidence>
<keyword evidence="8" id="KW-1278">Translocase</keyword>
<dbReference type="GO" id="GO:0042773">
    <property type="term" value="P:ATP synthesis coupled electron transport"/>
    <property type="evidence" value="ECO:0007669"/>
    <property type="project" value="InterPro"/>
</dbReference>
<keyword evidence="9 16" id="KW-0249">Electron transport</keyword>
<geneLocation type="mitochondrion" evidence="18"/>
<dbReference type="GO" id="GO:0003954">
    <property type="term" value="F:NADH dehydrogenase activity"/>
    <property type="evidence" value="ECO:0007669"/>
    <property type="project" value="TreeGrafter"/>
</dbReference>
<dbReference type="EMBL" id="AM292603">
    <property type="protein sequence ID" value="CAL24374.2"/>
    <property type="molecule type" value="Genomic_DNA"/>
</dbReference>
<dbReference type="GO" id="GO:0031966">
    <property type="term" value="C:mitochondrial membrane"/>
    <property type="evidence" value="ECO:0007669"/>
    <property type="project" value="UniProtKB-SubCell"/>
</dbReference>